<accession>A0A564YF16</accession>
<feature type="compositionally biased region" description="Polar residues" evidence="1">
    <location>
        <begin position="25"/>
        <end position="42"/>
    </location>
</feature>
<reference evidence="2 3" key="1">
    <citation type="submission" date="2019-07" db="EMBL/GenBank/DDBJ databases">
        <authorList>
            <person name="Jastrzebski P J."/>
            <person name="Paukszto L."/>
            <person name="Jastrzebski P J."/>
        </authorList>
    </citation>
    <scope>NUCLEOTIDE SEQUENCE [LARGE SCALE GENOMIC DNA]</scope>
    <source>
        <strain evidence="2 3">WMS-il1</strain>
    </source>
</reference>
<name>A0A564YF16_HYMDI</name>
<evidence type="ECO:0000313" key="2">
    <source>
        <dbReference type="EMBL" id="VUZ45841.1"/>
    </source>
</evidence>
<keyword evidence="3" id="KW-1185">Reference proteome</keyword>
<gene>
    <name evidence="2" type="ORF">WMSIL1_LOCUS5704</name>
</gene>
<sequence length="56" mass="6516">MRNGAETLPHFREMVDRNANKNDTHLPTTPDNNITKIRTNGETSDHRLLEFEQPLE</sequence>
<evidence type="ECO:0000256" key="1">
    <source>
        <dbReference type="SAM" id="MobiDB-lite"/>
    </source>
</evidence>
<dbReference type="Proteomes" id="UP000321570">
    <property type="component" value="Unassembled WGS sequence"/>
</dbReference>
<proteinExistence type="predicted"/>
<evidence type="ECO:0000313" key="3">
    <source>
        <dbReference type="Proteomes" id="UP000321570"/>
    </source>
</evidence>
<feature type="region of interest" description="Disordered" evidence="1">
    <location>
        <begin position="17"/>
        <end position="56"/>
    </location>
</feature>
<dbReference type="AlphaFoldDB" id="A0A564YF16"/>
<organism evidence="2 3">
    <name type="scientific">Hymenolepis diminuta</name>
    <name type="common">Rat tapeworm</name>
    <dbReference type="NCBI Taxonomy" id="6216"/>
    <lineage>
        <taxon>Eukaryota</taxon>
        <taxon>Metazoa</taxon>
        <taxon>Spiralia</taxon>
        <taxon>Lophotrochozoa</taxon>
        <taxon>Platyhelminthes</taxon>
        <taxon>Cestoda</taxon>
        <taxon>Eucestoda</taxon>
        <taxon>Cyclophyllidea</taxon>
        <taxon>Hymenolepididae</taxon>
        <taxon>Hymenolepis</taxon>
    </lineage>
</organism>
<dbReference type="EMBL" id="CABIJS010000188">
    <property type="protein sequence ID" value="VUZ45841.1"/>
    <property type="molecule type" value="Genomic_DNA"/>
</dbReference>
<feature type="non-terminal residue" evidence="2">
    <location>
        <position position="56"/>
    </location>
</feature>
<protein>
    <submittedName>
        <fullName evidence="2">Uncharacterized protein</fullName>
    </submittedName>
</protein>